<feature type="region of interest" description="Disordered" evidence="1">
    <location>
        <begin position="1"/>
        <end position="106"/>
    </location>
</feature>
<proteinExistence type="predicted"/>
<organism evidence="3 4">
    <name type="scientific">Tricholomella constricta</name>
    <dbReference type="NCBI Taxonomy" id="117010"/>
    <lineage>
        <taxon>Eukaryota</taxon>
        <taxon>Fungi</taxon>
        <taxon>Dikarya</taxon>
        <taxon>Basidiomycota</taxon>
        <taxon>Agaricomycotina</taxon>
        <taxon>Agaricomycetes</taxon>
        <taxon>Agaricomycetidae</taxon>
        <taxon>Agaricales</taxon>
        <taxon>Tricholomatineae</taxon>
        <taxon>Lyophyllaceae</taxon>
        <taxon>Tricholomella</taxon>
    </lineage>
</organism>
<name>A0A8H5M3V9_9AGAR</name>
<feature type="transmembrane region" description="Helical" evidence="2">
    <location>
        <begin position="194"/>
        <end position="216"/>
    </location>
</feature>
<keyword evidence="2" id="KW-0472">Membrane</keyword>
<evidence type="ECO:0000313" key="3">
    <source>
        <dbReference type="EMBL" id="KAF5379807.1"/>
    </source>
</evidence>
<keyword evidence="4" id="KW-1185">Reference proteome</keyword>
<evidence type="ECO:0000313" key="4">
    <source>
        <dbReference type="Proteomes" id="UP000565441"/>
    </source>
</evidence>
<dbReference type="EMBL" id="JAACJP010000015">
    <property type="protein sequence ID" value="KAF5379807.1"/>
    <property type="molecule type" value="Genomic_DNA"/>
</dbReference>
<feature type="compositionally biased region" description="Polar residues" evidence="1">
    <location>
        <begin position="51"/>
        <end position="68"/>
    </location>
</feature>
<keyword evidence="2" id="KW-0812">Transmembrane</keyword>
<dbReference type="Proteomes" id="UP000565441">
    <property type="component" value="Unassembled WGS sequence"/>
</dbReference>
<evidence type="ECO:0000256" key="2">
    <source>
        <dbReference type="SAM" id="Phobius"/>
    </source>
</evidence>
<feature type="transmembrane region" description="Helical" evidence="2">
    <location>
        <begin position="132"/>
        <end position="152"/>
    </location>
</feature>
<comment type="caution">
    <text evidence="3">The sequence shown here is derived from an EMBL/GenBank/DDBJ whole genome shotgun (WGS) entry which is preliminary data.</text>
</comment>
<dbReference type="AlphaFoldDB" id="A0A8H5M3V9"/>
<sequence>MPGAGTSATLALPHMLPFPPPVHTSTGRPSRRARAASESSSAPVLWPPGSGHTSTATPRTSIDSSQTYLDPDAKSLGSDVDAESEYRRWGHSAGGDKGQPPPYVERSSYTHAHAHTAVPAEEQAQEARTLPMYMFILGFVCPVLWLIGAFTLRAPHAHRAGVFDPYASLNGAEKAEAEREMRRWEVETRWGKRCMWAAVVSVFLGLAAGMAAWGAIASGKGKGDQGALAA</sequence>
<gene>
    <name evidence="3" type="ORF">D9615_005680</name>
</gene>
<keyword evidence="2" id="KW-1133">Transmembrane helix</keyword>
<accession>A0A8H5M3V9</accession>
<dbReference type="OrthoDB" id="3061388at2759"/>
<reference evidence="3 4" key="1">
    <citation type="journal article" date="2020" name="ISME J.">
        <title>Uncovering the hidden diversity of litter-decomposition mechanisms in mushroom-forming fungi.</title>
        <authorList>
            <person name="Floudas D."/>
            <person name="Bentzer J."/>
            <person name="Ahren D."/>
            <person name="Johansson T."/>
            <person name="Persson P."/>
            <person name="Tunlid A."/>
        </authorList>
    </citation>
    <scope>NUCLEOTIDE SEQUENCE [LARGE SCALE GENOMIC DNA]</scope>
    <source>
        <strain evidence="3 4">CBS 661.87</strain>
    </source>
</reference>
<protein>
    <submittedName>
        <fullName evidence="3">Uncharacterized protein</fullName>
    </submittedName>
</protein>
<evidence type="ECO:0000256" key="1">
    <source>
        <dbReference type="SAM" id="MobiDB-lite"/>
    </source>
</evidence>